<dbReference type="EMBL" id="FNDE01000078">
    <property type="protein sequence ID" value="SDH84473.1"/>
    <property type="molecule type" value="Genomic_DNA"/>
</dbReference>
<reference evidence="1 2" key="1">
    <citation type="submission" date="2016-10" db="EMBL/GenBank/DDBJ databases">
        <authorList>
            <person name="de Groot N.N."/>
        </authorList>
    </citation>
    <scope>NUCLEOTIDE SEQUENCE [LARGE SCALE GENOMIC DNA]</scope>
    <source>
        <strain evidence="1 2">L 420-91</strain>
    </source>
</reference>
<proteinExistence type="predicted"/>
<dbReference type="OrthoDB" id="2971804at2"/>
<organism evidence="1 2">
    <name type="scientific">Aneurinibacillus thermoaerophilus</name>
    <dbReference type="NCBI Taxonomy" id="143495"/>
    <lineage>
        <taxon>Bacteria</taxon>
        <taxon>Bacillati</taxon>
        <taxon>Bacillota</taxon>
        <taxon>Bacilli</taxon>
        <taxon>Bacillales</taxon>
        <taxon>Paenibacillaceae</taxon>
        <taxon>Aneurinibacillus group</taxon>
        <taxon>Aneurinibacillus</taxon>
    </lineage>
</organism>
<dbReference type="Proteomes" id="UP000198956">
    <property type="component" value="Unassembled WGS sequence"/>
</dbReference>
<dbReference type="RefSeq" id="WP_091261590.1">
    <property type="nucleotide sequence ID" value="NZ_FNDE01000078.1"/>
</dbReference>
<accession>A0A1G8FQL9</accession>
<name>A0A1G8FQL9_ANETH</name>
<protein>
    <submittedName>
        <fullName evidence="1">Uncharacterized protein</fullName>
    </submittedName>
</protein>
<gene>
    <name evidence="1" type="ORF">SAMN04489735_10783</name>
</gene>
<dbReference type="SUPFAM" id="SSF58113">
    <property type="entry name" value="Apolipoprotein A-I"/>
    <property type="match status" value="1"/>
</dbReference>
<evidence type="ECO:0000313" key="1">
    <source>
        <dbReference type="EMBL" id="SDH84473.1"/>
    </source>
</evidence>
<evidence type="ECO:0000313" key="2">
    <source>
        <dbReference type="Proteomes" id="UP000198956"/>
    </source>
</evidence>
<dbReference type="AlphaFoldDB" id="A0A1G8FQL9"/>
<sequence>MKVNLKKVMKKAHELAKKMVGDYAARLALALRQAWKEVRNVVLPEMKGSQKQIAWAEDIRSRVIPVVEKAINYFYEAVETKEFYQSRSEEFRMRRKEEGTKALETLKAIDSAKEWIDRFGYKNDEEEIVSFFCYIAQEYFDISSRVCTAIRKEFTARACE</sequence>